<keyword evidence="3" id="KW-1185">Reference proteome</keyword>
<gene>
    <name evidence="2" type="ORF">PCOR1329_LOCUS54592</name>
</gene>
<organism evidence="2 3">
    <name type="scientific">Prorocentrum cordatum</name>
    <dbReference type="NCBI Taxonomy" id="2364126"/>
    <lineage>
        <taxon>Eukaryota</taxon>
        <taxon>Sar</taxon>
        <taxon>Alveolata</taxon>
        <taxon>Dinophyceae</taxon>
        <taxon>Prorocentrales</taxon>
        <taxon>Prorocentraceae</taxon>
        <taxon>Prorocentrum</taxon>
    </lineage>
</organism>
<evidence type="ECO:0000313" key="2">
    <source>
        <dbReference type="EMBL" id="CAK0867724.1"/>
    </source>
</evidence>
<feature type="chain" id="PRO_5046648046" evidence="1">
    <location>
        <begin position="18"/>
        <end position="329"/>
    </location>
</feature>
<accession>A0ABN9V795</accession>
<dbReference type="EMBL" id="CAUYUJ010016674">
    <property type="protein sequence ID" value="CAK0867724.1"/>
    <property type="molecule type" value="Genomic_DNA"/>
</dbReference>
<protein>
    <submittedName>
        <fullName evidence="2">Uncharacterized protein</fullName>
    </submittedName>
</protein>
<keyword evidence="1" id="KW-0732">Signal</keyword>
<evidence type="ECO:0000313" key="3">
    <source>
        <dbReference type="Proteomes" id="UP001189429"/>
    </source>
</evidence>
<evidence type="ECO:0000256" key="1">
    <source>
        <dbReference type="SAM" id="SignalP"/>
    </source>
</evidence>
<sequence>MNLPLLAFGMFFPRCAGLRVNGSEDGSVVPAPEWFTLYDTCASLQEIWRDGKHQYGGHWHKRTLGEVAKGEDECQSSRVAEDVWESALSHIGGKKNFLLASADEQVMSWMQGEQFQSLYFIGDSLGFQQFRSSRCILEAAGWSRMRVTGFVAQHEKTTLEELWSRGGRSILVSMSWRAWLREVPDLLDASLRNASLNGRVHPSKEIVVVALHAHYNEPSMWLNELKEFKAWVQIKNANIILRGPLPQHFSKPDGTYRGGCTPNSESSDWRRSAFQDVIGTSMPVLHVFDFIHPMHFAHARNHGDCTHYCLPVHHVINAALAALLSGWHQ</sequence>
<comment type="caution">
    <text evidence="2">The sequence shown here is derived from an EMBL/GenBank/DDBJ whole genome shotgun (WGS) entry which is preliminary data.</text>
</comment>
<proteinExistence type="predicted"/>
<feature type="signal peptide" evidence="1">
    <location>
        <begin position="1"/>
        <end position="17"/>
    </location>
</feature>
<name>A0ABN9V795_9DINO</name>
<dbReference type="Proteomes" id="UP001189429">
    <property type="component" value="Unassembled WGS sequence"/>
</dbReference>
<reference evidence="2" key="1">
    <citation type="submission" date="2023-10" db="EMBL/GenBank/DDBJ databases">
        <authorList>
            <person name="Chen Y."/>
            <person name="Shah S."/>
            <person name="Dougan E. K."/>
            <person name="Thang M."/>
            <person name="Chan C."/>
        </authorList>
    </citation>
    <scope>NUCLEOTIDE SEQUENCE [LARGE SCALE GENOMIC DNA]</scope>
</reference>